<dbReference type="SUPFAM" id="SSF49464">
    <property type="entry name" value="Carboxypeptidase regulatory domain-like"/>
    <property type="match status" value="1"/>
</dbReference>
<feature type="chain" id="PRO_5011654991" evidence="1">
    <location>
        <begin position="27"/>
        <end position="286"/>
    </location>
</feature>
<dbReference type="InterPro" id="IPR008969">
    <property type="entry name" value="CarboxyPept-like_regulatory"/>
</dbReference>
<dbReference type="Gene3D" id="2.60.40.1120">
    <property type="entry name" value="Carboxypeptidase-like, regulatory domain"/>
    <property type="match status" value="1"/>
</dbReference>
<reference evidence="2 3" key="1">
    <citation type="submission" date="2016-10" db="EMBL/GenBank/DDBJ databases">
        <authorList>
            <person name="de Groot N.N."/>
        </authorList>
    </citation>
    <scope>NUCLEOTIDE SEQUENCE [LARGE SCALE GENOMIC DNA]</scope>
    <source>
        <strain evidence="2 3">DSM 527</strain>
    </source>
</reference>
<evidence type="ECO:0000313" key="2">
    <source>
        <dbReference type="EMBL" id="SDE99229.1"/>
    </source>
</evidence>
<dbReference type="EMBL" id="FNBN01000001">
    <property type="protein sequence ID" value="SDE99229.1"/>
    <property type="molecule type" value="Genomic_DNA"/>
</dbReference>
<dbReference type="RefSeq" id="WP_089828598.1">
    <property type="nucleotide sequence ID" value="NZ_FNBN01000001.1"/>
</dbReference>
<evidence type="ECO:0000256" key="1">
    <source>
        <dbReference type="SAM" id="SignalP"/>
    </source>
</evidence>
<keyword evidence="2" id="KW-0378">Hydrolase</keyword>
<feature type="signal peptide" evidence="1">
    <location>
        <begin position="1"/>
        <end position="26"/>
    </location>
</feature>
<name>A0A1G7HGR9_CHIFI</name>
<accession>A0A1G7HGR9</accession>
<keyword evidence="1" id="KW-0732">Signal</keyword>
<dbReference type="AlphaFoldDB" id="A0A1G7HGR9"/>
<sequence length="286" mass="30930">MTTKILLGLCCLVAVYSLFSCTKEGAQGPPGPPGDTGVYAPLKGDIRGKVIVYDSTGAPLADYSGVIVTIDSTNMADTTDASGAYSFSQVTAGRYNFSYRKAGYGTYRIIRQLHPGGAQATQLANADVGQIYVGPPCLGGGPMSYGGPENHEIFAFAEFSAPMEVPTAVVMYLSVSGQPKTDFVKALRDYQATNGYPTQYASPIIQSAMIYGDSVLFKARNITFSLAFDNPKDIHYTDEQGRTVYPCTGPIFNSFTLSASSFTPPIEQYRRRNDGVYPLLRNFRLK</sequence>
<dbReference type="STRING" id="104663.SAMN04488121_101450"/>
<proteinExistence type="predicted"/>
<dbReference type="PROSITE" id="PS51257">
    <property type="entry name" value="PROKAR_LIPOPROTEIN"/>
    <property type="match status" value="1"/>
</dbReference>
<dbReference type="Proteomes" id="UP000199045">
    <property type="component" value="Unassembled WGS sequence"/>
</dbReference>
<protein>
    <submittedName>
        <fullName evidence="2">Carboxypeptidase regulatory-like domain-containing protein</fullName>
    </submittedName>
</protein>
<dbReference type="OrthoDB" id="643452at2"/>
<keyword evidence="2" id="KW-0645">Protease</keyword>
<dbReference type="GO" id="GO:0004180">
    <property type="term" value="F:carboxypeptidase activity"/>
    <property type="evidence" value="ECO:0007669"/>
    <property type="project" value="UniProtKB-KW"/>
</dbReference>
<evidence type="ECO:0000313" key="3">
    <source>
        <dbReference type="Proteomes" id="UP000199045"/>
    </source>
</evidence>
<gene>
    <name evidence="2" type="ORF">SAMN04488121_101450</name>
</gene>
<dbReference type="Pfam" id="PF13620">
    <property type="entry name" value="CarboxypepD_reg"/>
    <property type="match status" value="1"/>
</dbReference>
<organism evidence="2 3">
    <name type="scientific">Chitinophaga filiformis</name>
    <name type="common">Myxococcus filiformis</name>
    <name type="synonym">Flexibacter filiformis</name>
    <dbReference type="NCBI Taxonomy" id="104663"/>
    <lineage>
        <taxon>Bacteria</taxon>
        <taxon>Pseudomonadati</taxon>
        <taxon>Bacteroidota</taxon>
        <taxon>Chitinophagia</taxon>
        <taxon>Chitinophagales</taxon>
        <taxon>Chitinophagaceae</taxon>
        <taxon>Chitinophaga</taxon>
    </lineage>
</organism>
<keyword evidence="2" id="KW-0121">Carboxypeptidase</keyword>